<gene>
    <name evidence="1" type="ORF">RMCFA_3791</name>
</gene>
<proteinExistence type="predicted"/>
<sequence>MNFVVARRLEKWPNAQSRAEAARMLDSGASLSEVLGRYPDAVPNRWKGKPVEPARRVIYAYYALLQEIQGEPDIDPADAAKVETIIRDEGIALACIRTGSALTRYRNEWPPLRWYRDQAPESWTSEYEALLRAGSGEH</sequence>
<name>A0A100WT75_MYCFO</name>
<dbReference type="RefSeq" id="WP_061264272.1">
    <property type="nucleotide sequence ID" value="NZ_BCSZ01000035.1"/>
</dbReference>
<protein>
    <submittedName>
        <fullName evidence="1">Uncharacterized protein</fullName>
    </submittedName>
</protein>
<dbReference type="Proteomes" id="UP000069705">
    <property type="component" value="Unassembled WGS sequence"/>
</dbReference>
<organism evidence="1 2">
    <name type="scientific">Mycolicibacterium fortuitum subsp. acetamidolyticum</name>
    <dbReference type="NCBI Taxonomy" id="144550"/>
    <lineage>
        <taxon>Bacteria</taxon>
        <taxon>Bacillati</taxon>
        <taxon>Actinomycetota</taxon>
        <taxon>Actinomycetes</taxon>
        <taxon>Mycobacteriales</taxon>
        <taxon>Mycobacteriaceae</taxon>
        <taxon>Mycolicibacterium</taxon>
    </lineage>
</organism>
<dbReference type="AlphaFoldDB" id="A0A100WT75"/>
<dbReference type="EMBL" id="BCSZ01000035">
    <property type="protein sequence ID" value="GAT03679.1"/>
    <property type="molecule type" value="Genomic_DNA"/>
</dbReference>
<reference evidence="2" key="2">
    <citation type="submission" date="2016-02" db="EMBL/GenBank/DDBJ databases">
        <title>Draft genome sequence of five rapidly growing Mycobacterium species.</title>
        <authorList>
            <person name="Katahira K."/>
            <person name="Gotou Y."/>
            <person name="Iida K."/>
            <person name="Ogura Y."/>
            <person name="Hayashi T."/>
        </authorList>
    </citation>
    <scope>NUCLEOTIDE SEQUENCE [LARGE SCALE GENOMIC DNA]</scope>
    <source>
        <strain evidence="2">JCM6368</strain>
    </source>
</reference>
<comment type="caution">
    <text evidence="1">The sequence shown here is derived from an EMBL/GenBank/DDBJ whole genome shotgun (WGS) entry which is preliminary data.</text>
</comment>
<evidence type="ECO:0000313" key="1">
    <source>
        <dbReference type="EMBL" id="GAT03679.1"/>
    </source>
</evidence>
<evidence type="ECO:0000313" key="2">
    <source>
        <dbReference type="Proteomes" id="UP000069705"/>
    </source>
</evidence>
<reference evidence="1 2" key="1">
    <citation type="journal article" date="2016" name="Genome Announc.">
        <title>Draft Genome Sequences of Five Rapidly Growing Mycobacterium Species, M. thermoresistibile, M. fortuitum subsp. acetamidolyticum, M. canariasense, M. brisbanense, and M. novocastrense.</title>
        <authorList>
            <person name="Katahira K."/>
            <person name="Ogura Y."/>
            <person name="Gotoh Y."/>
            <person name="Hayashi T."/>
        </authorList>
    </citation>
    <scope>NUCLEOTIDE SEQUENCE [LARGE SCALE GENOMIC DNA]</scope>
    <source>
        <strain evidence="1 2">JCM6368</strain>
    </source>
</reference>
<accession>A0A100WT75</accession>